<feature type="signal peptide" evidence="1">
    <location>
        <begin position="1"/>
        <end position="18"/>
    </location>
</feature>
<dbReference type="PROSITE" id="PS51352">
    <property type="entry name" value="THIOREDOXIN_2"/>
    <property type="match status" value="1"/>
</dbReference>
<organism evidence="3 4">
    <name type="scientific">Psychroflexus maritimus</name>
    <dbReference type="NCBI Taxonomy" id="2714865"/>
    <lineage>
        <taxon>Bacteria</taxon>
        <taxon>Pseudomonadati</taxon>
        <taxon>Bacteroidota</taxon>
        <taxon>Flavobacteriia</taxon>
        <taxon>Flavobacteriales</taxon>
        <taxon>Flavobacteriaceae</taxon>
        <taxon>Psychroflexus</taxon>
    </lineage>
</organism>
<keyword evidence="4" id="KW-1185">Reference proteome</keyword>
<dbReference type="CDD" id="cd02947">
    <property type="entry name" value="TRX_family"/>
    <property type="match status" value="1"/>
</dbReference>
<name>A0A967DZ68_9FLAO</name>
<keyword evidence="1" id="KW-0732">Signal</keyword>
<dbReference type="SUPFAM" id="SSF52833">
    <property type="entry name" value="Thioredoxin-like"/>
    <property type="match status" value="1"/>
</dbReference>
<comment type="caution">
    <text evidence="3">The sequence shown here is derived from an EMBL/GenBank/DDBJ whole genome shotgun (WGS) entry which is preliminary data.</text>
</comment>
<accession>A0A967DZ68</accession>
<proteinExistence type="predicted"/>
<evidence type="ECO:0000313" key="4">
    <source>
        <dbReference type="Proteomes" id="UP000643701"/>
    </source>
</evidence>
<dbReference type="Proteomes" id="UP000643701">
    <property type="component" value="Unassembled WGS sequence"/>
</dbReference>
<evidence type="ECO:0000313" key="3">
    <source>
        <dbReference type="EMBL" id="NGZ89883.1"/>
    </source>
</evidence>
<dbReference type="Gene3D" id="3.40.30.10">
    <property type="entry name" value="Glutaredoxin"/>
    <property type="match status" value="1"/>
</dbReference>
<dbReference type="Pfam" id="PF14595">
    <property type="entry name" value="Thioredoxin_9"/>
    <property type="match status" value="1"/>
</dbReference>
<dbReference type="RefSeq" id="WP_166400142.1">
    <property type="nucleotide sequence ID" value="NZ_JAANAS010000045.1"/>
</dbReference>
<sequence>MKNLIVILSFLLANLSLAQDNVVGEISLEEFKETVHATWFNRYYKAYQPNEKTIEKLSQLIGEREIEVEAYFGTWCPDSRRELPRLIKLLDLSGWDTNQIKLVGVNRSKEIPNASKEEIERIQLKMIPTFIILENGIEINRFVEYATETMEKDILRILEDKEYKNPYHN</sequence>
<dbReference type="InterPro" id="IPR036249">
    <property type="entry name" value="Thioredoxin-like_sf"/>
</dbReference>
<dbReference type="EMBL" id="JAANAS010000045">
    <property type="protein sequence ID" value="NGZ89883.1"/>
    <property type="molecule type" value="Genomic_DNA"/>
</dbReference>
<gene>
    <name evidence="3" type="ORF">G7034_06410</name>
</gene>
<evidence type="ECO:0000259" key="2">
    <source>
        <dbReference type="PROSITE" id="PS51352"/>
    </source>
</evidence>
<feature type="domain" description="Thioredoxin" evidence="2">
    <location>
        <begin position="6"/>
        <end position="163"/>
    </location>
</feature>
<dbReference type="AlphaFoldDB" id="A0A967DZ68"/>
<protein>
    <submittedName>
        <fullName evidence="3">Thioredoxin family protein</fullName>
    </submittedName>
</protein>
<feature type="chain" id="PRO_5037385615" evidence="1">
    <location>
        <begin position="19"/>
        <end position="169"/>
    </location>
</feature>
<dbReference type="InterPro" id="IPR013766">
    <property type="entry name" value="Thioredoxin_domain"/>
</dbReference>
<evidence type="ECO:0000256" key="1">
    <source>
        <dbReference type="SAM" id="SignalP"/>
    </source>
</evidence>
<reference evidence="3" key="1">
    <citation type="submission" date="2020-03" db="EMBL/GenBank/DDBJ databases">
        <title>Psychroflexus Maritimus sp. nov., isolate from marine sediment.</title>
        <authorList>
            <person name="Zhong Y.-L."/>
        </authorList>
    </citation>
    <scope>NUCLEOTIDE SEQUENCE</scope>
    <source>
        <strain evidence="3">C1</strain>
    </source>
</reference>